<dbReference type="EMBL" id="CP025764">
    <property type="protein sequence ID" value="KGB77981.1"/>
    <property type="molecule type" value="Genomic_DNA"/>
</dbReference>
<feature type="region of interest" description="Disordered" evidence="8">
    <location>
        <begin position="262"/>
        <end position="289"/>
    </location>
</feature>
<dbReference type="Pfam" id="PF06699">
    <property type="entry name" value="PIG-F"/>
    <property type="match status" value="1"/>
</dbReference>
<comment type="pathway">
    <text evidence="2">Glycolipid biosynthesis; glycosylphosphatidylinositol-anchor biosynthesis.</text>
</comment>
<dbReference type="HOGENOM" id="CLU_064564_0_0_1"/>
<evidence type="ECO:0000256" key="6">
    <source>
        <dbReference type="ARBA" id="ARBA00022989"/>
    </source>
</evidence>
<evidence type="ECO:0000256" key="9">
    <source>
        <dbReference type="SAM" id="Phobius"/>
    </source>
</evidence>
<dbReference type="GO" id="GO:0006506">
    <property type="term" value="P:GPI anchor biosynthetic process"/>
    <property type="evidence" value="ECO:0007669"/>
    <property type="project" value="UniProtKB-UniPathway"/>
</dbReference>
<dbReference type="GeneID" id="88180306"/>
<feature type="transmembrane region" description="Helical" evidence="9">
    <location>
        <begin position="153"/>
        <end position="175"/>
    </location>
</feature>
<evidence type="ECO:0000256" key="1">
    <source>
        <dbReference type="ARBA" id="ARBA00004477"/>
    </source>
</evidence>
<dbReference type="UniPathway" id="UPA00196"/>
<keyword evidence="5" id="KW-0256">Endoplasmic reticulum</keyword>
<reference evidence="10 11" key="1">
    <citation type="journal article" date="2011" name="MBio">
        <title>Genome variation in Cryptococcus gattii, an emerging pathogen of immunocompetent hosts.</title>
        <authorList>
            <person name="D'Souza C.A."/>
            <person name="Kronstad J.W."/>
            <person name="Taylor G."/>
            <person name="Warren R."/>
            <person name="Yuen M."/>
            <person name="Hu G."/>
            <person name="Jung W.H."/>
            <person name="Sham A."/>
            <person name="Kidd S.E."/>
            <person name="Tangen K."/>
            <person name="Lee N."/>
            <person name="Zeilmaker T."/>
            <person name="Sawkins J."/>
            <person name="McVicker G."/>
            <person name="Shah S."/>
            <person name="Gnerre S."/>
            <person name="Griggs A."/>
            <person name="Zeng Q."/>
            <person name="Bartlett K."/>
            <person name="Li W."/>
            <person name="Wang X."/>
            <person name="Heitman J."/>
            <person name="Stajich J.E."/>
            <person name="Fraser J.A."/>
            <person name="Meyer W."/>
            <person name="Carter D."/>
            <person name="Schein J."/>
            <person name="Krzywinski M."/>
            <person name="Kwon-Chung K.J."/>
            <person name="Varma A."/>
            <person name="Wang J."/>
            <person name="Brunham R."/>
            <person name="Fyfe M."/>
            <person name="Ouellette B.F."/>
            <person name="Siddiqui A."/>
            <person name="Marra M."/>
            <person name="Jones S."/>
            <person name="Holt R."/>
            <person name="Birren B.W."/>
            <person name="Galagan J.E."/>
            <person name="Cuomo C.A."/>
        </authorList>
    </citation>
    <scope>NUCLEOTIDE SEQUENCE [LARGE SCALE GENOMIC DNA]</scope>
    <source>
        <strain evidence="10 11">R265</strain>
    </source>
</reference>
<reference evidence="10 11" key="2">
    <citation type="journal article" date="2018" name="Proc. Natl. Acad. Sci.">
        <title>RNAi is a critical determinant of centromere evolution in closely related fungi.</title>
        <authorList>
            <person name="Yadav V."/>
            <person name="Sun S."/>
            <person name="Billmyre R.B."/>
            <person name="Thimmappa B.C."/>
            <person name="Shea T."/>
            <person name="Lintner R."/>
            <person name="Bakkeren G."/>
            <person name="Cuomo C.A."/>
            <person name="Heitman J."/>
            <person name="Sanyal K."/>
        </authorList>
    </citation>
    <scope>NUCLEOTIDE SEQUENCE [LARGE SCALE GENOMIC DNA]</scope>
    <source>
        <strain evidence="10 11">R265</strain>
    </source>
</reference>
<dbReference type="AlphaFoldDB" id="A0A095DAJ9"/>
<dbReference type="OrthoDB" id="17366at2759"/>
<protein>
    <submittedName>
        <fullName evidence="10">Phosphatidylinositol glycan class F</fullName>
    </submittedName>
</protein>
<name>A0A095DAJ9_CRYD2</name>
<evidence type="ECO:0000313" key="10">
    <source>
        <dbReference type="EMBL" id="KGB77981.1"/>
    </source>
</evidence>
<keyword evidence="4 9" id="KW-0812">Transmembrane</keyword>
<organism evidence="10 11">
    <name type="scientific">Cryptococcus deuterogattii (strain R265)</name>
    <name type="common">Cryptococcus gattii VGII (strain R265)</name>
    <dbReference type="NCBI Taxonomy" id="294750"/>
    <lineage>
        <taxon>Eukaryota</taxon>
        <taxon>Fungi</taxon>
        <taxon>Dikarya</taxon>
        <taxon>Basidiomycota</taxon>
        <taxon>Agaricomycotina</taxon>
        <taxon>Tremellomycetes</taxon>
        <taxon>Tremellales</taxon>
        <taxon>Cryptococcaceae</taxon>
        <taxon>Cryptococcus</taxon>
        <taxon>Cryptococcus gattii species complex</taxon>
    </lineage>
</organism>
<evidence type="ECO:0000256" key="2">
    <source>
        <dbReference type="ARBA" id="ARBA00004687"/>
    </source>
</evidence>
<keyword evidence="11" id="KW-1185">Reference proteome</keyword>
<dbReference type="VEuPathDB" id="FungiDB:CNBG_4068"/>
<sequence>MASVLPLPEYFTLLLYLAILLIAAFISLPHSTSYFLSAPLAQSSSADRPEHPFLTPITSRPLITMAWDVIGVGMIMFWWGGKMKGWWEGKPAARKEEVVSESDMEERTSRTTKMFTRFKEAGMATAGMTGIYFLFLFLMGAPLNSHFSHSLLLALHLSILTVWTPVYSLGIPSMYDQGIFARFRMTRLFCQFEPENPIERALVYPVIGTFVGACIGAIPIALDWDRPWQSYPLTVTFASILGFIVGGFASWTHSVGEDMYEEVSAEGNAKENEKMEKKKKNKKKKSIAA</sequence>
<evidence type="ECO:0000256" key="4">
    <source>
        <dbReference type="ARBA" id="ARBA00022692"/>
    </source>
</evidence>
<feature type="transmembrane region" description="Helical" evidence="9">
    <location>
        <begin position="228"/>
        <end position="251"/>
    </location>
</feature>
<evidence type="ECO:0000256" key="3">
    <source>
        <dbReference type="ARBA" id="ARBA00022502"/>
    </source>
</evidence>
<gene>
    <name evidence="10" type="ORF">CNBG_4068</name>
</gene>
<dbReference type="RefSeq" id="XP_062883758.1">
    <property type="nucleotide sequence ID" value="XM_063028031.1"/>
</dbReference>
<dbReference type="KEGG" id="cdeu:CNBG_4068"/>
<dbReference type="GO" id="GO:0005789">
    <property type="term" value="C:endoplasmic reticulum membrane"/>
    <property type="evidence" value="ECO:0007669"/>
    <property type="project" value="UniProtKB-SubCell"/>
</dbReference>
<dbReference type="OMA" id="WWGGWIR"/>
<accession>A0A095DAJ9</accession>
<evidence type="ECO:0000256" key="5">
    <source>
        <dbReference type="ARBA" id="ARBA00022824"/>
    </source>
</evidence>
<evidence type="ECO:0000256" key="8">
    <source>
        <dbReference type="SAM" id="MobiDB-lite"/>
    </source>
</evidence>
<feature type="transmembrane region" description="Helical" evidence="9">
    <location>
        <begin position="201"/>
        <end position="222"/>
    </location>
</feature>
<keyword evidence="7 9" id="KW-0472">Membrane</keyword>
<keyword evidence="6 9" id="KW-1133">Transmembrane helix</keyword>
<proteinExistence type="predicted"/>
<evidence type="ECO:0000256" key="7">
    <source>
        <dbReference type="ARBA" id="ARBA00023136"/>
    </source>
</evidence>
<dbReference type="STRING" id="294750.A0A095DAJ9"/>
<dbReference type="InterPro" id="IPR009580">
    <property type="entry name" value="GPI_biosynthesis_protein_Pig-F"/>
</dbReference>
<feature type="transmembrane region" description="Helical" evidence="9">
    <location>
        <begin position="62"/>
        <end position="80"/>
    </location>
</feature>
<evidence type="ECO:0000313" key="11">
    <source>
        <dbReference type="Proteomes" id="UP000029445"/>
    </source>
</evidence>
<feature type="compositionally biased region" description="Basic residues" evidence="8">
    <location>
        <begin position="277"/>
        <end position="289"/>
    </location>
</feature>
<feature type="transmembrane region" description="Helical" evidence="9">
    <location>
        <begin position="121"/>
        <end position="141"/>
    </location>
</feature>
<keyword evidence="3" id="KW-0337">GPI-anchor biosynthesis</keyword>
<comment type="subcellular location">
    <subcellularLocation>
        <location evidence="1">Endoplasmic reticulum membrane</location>
        <topology evidence="1">Multi-pass membrane protein</topology>
    </subcellularLocation>
</comment>
<dbReference type="Proteomes" id="UP000029445">
    <property type="component" value="Chromosome 6"/>
</dbReference>